<proteinExistence type="predicted"/>
<name>X1I2F8_9ZZZZ</name>
<gene>
    <name evidence="2" type="ORF">S03H2_35914</name>
</gene>
<dbReference type="InterPro" id="IPR047650">
    <property type="entry name" value="Transpos_IS110"/>
</dbReference>
<dbReference type="EMBL" id="BARU01021997">
    <property type="protein sequence ID" value="GAH51748.1"/>
    <property type="molecule type" value="Genomic_DNA"/>
</dbReference>
<reference evidence="2" key="1">
    <citation type="journal article" date="2014" name="Front. Microbiol.">
        <title>High frequency of phylogenetically diverse reductive dehalogenase-homologous genes in deep subseafloor sedimentary metagenomes.</title>
        <authorList>
            <person name="Kawai M."/>
            <person name="Futagami T."/>
            <person name="Toyoda A."/>
            <person name="Takaki Y."/>
            <person name="Nishi S."/>
            <person name="Hori S."/>
            <person name="Arai W."/>
            <person name="Tsubouchi T."/>
            <person name="Morono Y."/>
            <person name="Uchiyama I."/>
            <person name="Ito T."/>
            <person name="Fujiyama A."/>
            <person name="Inagaki F."/>
            <person name="Takami H."/>
        </authorList>
    </citation>
    <scope>NUCLEOTIDE SEQUENCE</scope>
    <source>
        <strain evidence="2">Expedition CK06-06</strain>
    </source>
</reference>
<organism evidence="2">
    <name type="scientific">marine sediment metagenome</name>
    <dbReference type="NCBI Taxonomy" id="412755"/>
    <lineage>
        <taxon>unclassified sequences</taxon>
        <taxon>metagenomes</taxon>
        <taxon>ecological metagenomes</taxon>
    </lineage>
</organism>
<evidence type="ECO:0000259" key="1">
    <source>
        <dbReference type="Pfam" id="PF01548"/>
    </source>
</evidence>
<protein>
    <recommendedName>
        <fullName evidence="1">Transposase IS110-like N-terminal domain-containing protein</fullName>
    </recommendedName>
</protein>
<feature type="non-terminal residue" evidence="2">
    <location>
        <position position="216"/>
    </location>
</feature>
<dbReference type="GO" id="GO:0004803">
    <property type="term" value="F:transposase activity"/>
    <property type="evidence" value="ECO:0007669"/>
    <property type="project" value="InterPro"/>
</dbReference>
<dbReference type="PANTHER" id="PTHR33055:SF15">
    <property type="entry name" value="TRANSPOSASE-RELATED"/>
    <property type="match status" value="1"/>
</dbReference>
<sequence>MKAAVFSSYFSLLTTITFANSFLGFSKFLAKLEKLSKGKTLVFGLEDSQGLGNFLAEFLLKKGFYVVDIDPVTTDRGRRRTAHKDKSDDRDACLITKTLISKKDSLHKVTINKNSLALRELVKSRELLVGESTRIKNRLHVLIFNQYMEVLGVFSDLFSKSALAFFSRYPNPSKLKGVSIATLTTFLKSNSRGMHGNKKAMEILSLANTNNTPDIL</sequence>
<dbReference type="InterPro" id="IPR002525">
    <property type="entry name" value="Transp_IS110-like_N"/>
</dbReference>
<dbReference type="GO" id="GO:0003677">
    <property type="term" value="F:DNA binding"/>
    <property type="evidence" value="ECO:0007669"/>
    <property type="project" value="InterPro"/>
</dbReference>
<dbReference type="GO" id="GO:0006313">
    <property type="term" value="P:DNA transposition"/>
    <property type="evidence" value="ECO:0007669"/>
    <property type="project" value="InterPro"/>
</dbReference>
<accession>X1I2F8</accession>
<evidence type="ECO:0000313" key="2">
    <source>
        <dbReference type="EMBL" id="GAH51748.1"/>
    </source>
</evidence>
<dbReference type="AlphaFoldDB" id="X1I2F8"/>
<dbReference type="PANTHER" id="PTHR33055">
    <property type="entry name" value="TRANSPOSASE FOR INSERTION SEQUENCE ELEMENT IS1111A"/>
    <property type="match status" value="1"/>
</dbReference>
<feature type="domain" description="Transposase IS110-like N-terminal" evidence="1">
    <location>
        <begin position="11"/>
        <end position="142"/>
    </location>
</feature>
<dbReference type="Pfam" id="PF01548">
    <property type="entry name" value="DEDD_Tnp_IS110"/>
    <property type="match status" value="1"/>
</dbReference>
<comment type="caution">
    <text evidence="2">The sequence shown here is derived from an EMBL/GenBank/DDBJ whole genome shotgun (WGS) entry which is preliminary data.</text>
</comment>